<dbReference type="Proteomes" id="UP000035762">
    <property type="component" value="Unassembled WGS sequence"/>
</dbReference>
<gene>
    <name evidence="4" type="primary">pcm_2</name>
    <name evidence="4" type="ORF">BN961_01517</name>
</gene>
<name>A0A090N774_AFIFE</name>
<dbReference type="InterPro" id="IPR029063">
    <property type="entry name" value="SAM-dependent_MTases_sf"/>
</dbReference>
<evidence type="ECO:0000256" key="3">
    <source>
        <dbReference type="ARBA" id="ARBA00030757"/>
    </source>
</evidence>
<proteinExistence type="inferred from homology"/>
<dbReference type="OrthoDB" id="9798496at2"/>
<evidence type="ECO:0000256" key="2">
    <source>
        <dbReference type="ARBA" id="ARBA00013346"/>
    </source>
</evidence>
<comment type="caution">
    <text evidence="4">The sequence shown here is derived from an EMBL/GenBank/DDBJ whole genome shotgun (WGS) entry which is preliminary data.</text>
</comment>
<accession>A0A090N774</accession>
<evidence type="ECO:0000256" key="1">
    <source>
        <dbReference type="ARBA" id="ARBA00005369"/>
    </source>
</evidence>
<dbReference type="SUPFAM" id="SSF53335">
    <property type="entry name" value="S-adenosyl-L-methionine-dependent methyltransferases"/>
    <property type="match status" value="1"/>
</dbReference>
<dbReference type="InterPro" id="IPR000682">
    <property type="entry name" value="PCMT"/>
</dbReference>
<dbReference type="EMBL" id="CCAZ020000001">
    <property type="protein sequence ID" value="CEG08108.1"/>
    <property type="molecule type" value="Genomic_DNA"/>
</dbReference>
<dbReference type="GO" id="GO:0032259">
    <property type="term" value="P:methylation"/>
    <property type="evidence" value="ECO:0007669"/>
    <property type="project" value="UniProtKB-KW"/>
</dbReference>
<dbReference type="GO" id="GO:0005737">
    <property type="term" value="C:cytoplasm"/>
    <property type="evidence" value="ECO:0007669"/>
    <property type="project" value="TreeGrafter"/>
</dbReference>
<dbReference type="PANTHER" id="PTHR11579">
    <property type="entry name" value="PROTEIN-L-ISOASPARTATE O-METHYLTRANSFERASE"/>
    <property type="match status" value="1"/>
</dbReference>
<dbReference type="PANTHER" id="PTHR11579:SF18">
    <property type="entry name" value="PROTEIN-L-ISOASPARTATE O-METHYLTRANSFERASE"/>
    <property type="match status" value="1"/>
</dbReference>
<evidence type="ECO:0000313" key="5">
    <source>
        <dbReference type="Proteomes" id="UP000035762"/>
    </source>
</evidence>
<dbReference type="GO" id="GO:0004719">
    <property type="term" value="F:protein-L-isoaspartate (D-aspartate) O-methyltransferase activity"/>
    <property type="evidence" value="ECO:0007669"/>
    <property type="project" value="InterPro"/>
</dbReference>
<dbReference type="STRING" id="1035.BN961_01517"/>
<dbReference type="RefSeq" id="WP_009339435.1">
    <property type="nucleotide sequence ID" value="NZ_CCAZ020000001.1"/>
</dbReference>
<keyword evidence="5" id="KW-1185">Reference proteome</keyword>
<dbReference type="AlphaFoldDB" id="A0A090N774"/>
<reference evidence="4 5" key="1">
    <citation type="journal article" date="2014" name="Genome Announc.">
        <title>Genome Sequence of Afipia felis Strain 76713, Isolated in Hospital Water Using an Amoeba Co-Culture Procedure.</title>
        <authorList>
            <person name="Benamar S."/>
            <person name="La Scola B."/>
            <person name="Croce O."/>
        </authorList>
    </citation>
    <scope>NUCLEOTIDE SEQUENCE [LARGE SCALE GENOMIC DNA]</scope>
    <source>
        <strain evidence="4 5">76713</strain>
    </source>
</reference>
<evidence type="ECO:0000313" key="4">
    <source>
        <dbReference type="EMBL" id="CEG08108.1"/>
    </source>
</evidence>
<protein>
    <recommendedName>
        <fullName evidence="2">Protein-L-isoaspartate O-methyltransferase</fullName>
    </recommendedName>
    <alternativeName>
        <fullName evidence="3">Protein L-isoaspartyl methyltransferase</fullName>
    </alternativeName>
</protein>
<organism evidence="4 5">
    <name type="scientific">Afipia felis</name>
    <name type="common">Cat scratch disease bacillus</name>
    <dbReference type="NCBI Taxonomy" id="1035"/>
    <lineage>
        <taxon>Bacteria</taxon>
        <taxon>Pseudomonadati</taxon>
        <taxon>Pseudomonadota</taxon>
        <taxon>Alphaproteobacteria</taxon>
        <taxon>Hyphomicrobiales</taxon>
        <taxon>Nitrobacteraceae</taxon>
        <taxon>Afipia</taxon>
    </lineage>
</organism>
<comment type="similarity">
    <text evidence="1">Belongs to the methyltransferase superfamily. L-isoaspartyl/D-aspartyl protein methyltransferase family.</text>
</comment>
<dbReference type="Gene3D" id="3.40.50.150">
    <property type="entry name" value="Vaccinia Virus protein VP39"/>
    <property type="match status" value="1"/>
</dbReference>
<dbReference type="Pfam" id="PF01135">
    <property type="entry name" value="PCMT"/>
    <property type="match status" value="1"/>
</dbReference>
<sequence>MPDALTTRFNMVDSQVRTADVTDLRLIEAMRATPREAFLPASQKALAYLDRDIALDGEDNVYLIKPVVLARLLQAAEIGLTDRVLVTGGAAGYAAAIAGHLAAEVVAVCATDKIAAASRTALSSACGLSNVTVTAGEARKGNAAAGPYDVIVLDGATEVIPQTLYEQLKPGGRLVGVFAHSVPPRATIVTRSAADFGARTLFDATAPILPGLKRLPAFTF</sequence>